<evidence type="ECO:0000313" key="2">
    <source>
        <dbReference type="Proteomes" id="UP000005239"/>
    </source>
</evidence>
<accession>A0A2A6B2N0</accession>
<organism evidence="1 2">
    <name type="scientific">Pristionchus pacificus</name>
    <name type="common">Parasitic nematode worm</name>
    <dbReference type="NCBI Taxonomy" id="54126"/>
    <lineage>
        <taxon>Eukaryota</taxon>
        <taxon>Metazoa</taxon>
        <taxon>Ecdysozoa</taxon>
        <taxon>Nematoda</taxon>
        <taxon>Chromadorea</taxon>
        <taxon>Rhabditida</taxon>
        <taxon>Rhabditina</taxon>
        <taxon>Diplogasteromorpha</taxon>
        <taxon>Diplogasteroidea</taxon>
        <taxon>Neodiplogasteridae</taxon>
        <taxon>Pristionchus</taxon>
    </lineage>
</organism>
<name>A0A2A6B2N0_PRIPA</name>
<dbReference type="Proteomes" id="UP000005239">
    <property type="component" value="Unassembled WGS sequence"/>
</dbReference>
<reference evidence="1" key="2">
    <citation type="submission" date="2022-06" db="UniProtKB">
        <authorList>
            <consortium name="EnsemblMetazoa"/>
        </authorList>
    </citation>
    <scope>IDENTIFICATION</scope>
    <source>
        <strain evidence="1">PS312</strain>
    </source>
</reference>
<keyword evidence="2" id="KW-1185">Reference proteome</keyword>
<evidence type="ECO:0000313" key="1">
    <source>
        <dbReference type="EnsemblMetazoa" id="PPA39826.1"/>
    </source>
</evidence>
<sequence>LWKSPLACLHEEFEDIVEAARISVTFLDNRIQFVEYKPRSHQIDIATECIYLAVVCEHPIISILSELRKIDVVRSAMKVGIATRTPAPSPESSHPHAPRWAIRSNIVLASDRTSLGKYHFKVQDKRKKRAIGKRKKIDR</sequence>
<reference evidence="2" key="1">
    <citation type="journal article" date="2008" name="Nat. Genet.">
        <title>The Pristionchus pacificus genome provides a unique perspective on nematode lifestyle and parasitism.</title>
        <authorList>
            <person name="Dieterich C."/>
            <person name="Clifton S.W."/>
            <person name="Schuster L.N."/>
            <person name="Chinwalla A."/>
            <person name="Delehaunty K."/>
            <person name="Dinkelacker I."/>
            <person name="Fulton L."/>
            <person name="Fulton R."/>
            <person name="Godfrey J."/>
            <person name="Minx P."/>
            <person name="Mitreva M."/>
            <person name="Roeseler W."/>
            <person name="Tian H."/>
            <person name="Witte H."/>
            <person name="Yang S.P."/>
            <person name="Wilson R.K."/>
            <person name="Sommer R.J."/>
        </authorList>
    </citation>
    <scope>NUCLEOTIDE SEQUENCE [LARGE SCALE GENOMIC DNA]</scope>
    <source>
        <strain evidence="2">PS312</strain>
    </source>
</reference>
<proteinExistence type="predicted"/>
<gene>
    <name evidence="1" type="primary">WBGene00278195</name>
</gene>
<protein>
    <submittedName>
        <fullName evidence="1">Uncharacterized protein</fullName>
    </submittedName>
</protein>
<accession>A0A8R1YWQ9</accession>
<dbReference type="EnsemblMetazoa" id="PPA39826.1">
    <property type="protein sequence ID" value="PPA39826.1"/>
    <property type="gene ID" value="WBGene00278195"/>
</dbReference>
<dbReference type="AlphaFoldDB" id="A0A2A6B2N0"/>